<name>A0ABP0ZW69_9ASCO</name>
<keyword evidence="1" id="KW-0175">Coiled coil</keyword>
<keyword evidence="3" id="KW-1185">Reference proteome</keyword>
<dbReference type="RefSeq" id="XP_066832878.1">
    <property type="nucleotide sequence ID" value="XM_066976328.1"/>
</dbReference>
<gene>
    <name evidence="2" type="ORF">LODBEIA_P59400</name>
</gene>
<feature type="coiled-coil region" evidence="1">
    <location>
        <begin position="181"/>
        <end position="215"/>
    </location>
</feature>
<dbReference type="InterPro" id="IPR013950">
    <property type="entry name" value="Mis14/Nsl1"/>
</dbReference>
<dbReference type="Pfam" id="PF08641">
    <property type="entry name" value="Mis14"/>
    <property type="match status" value="1"/>
</dbReference>
<accession>A0ABP0ZW69</accession>
<organism evidence="2 3">
    <name type="scientific">Lodderomyces beijingensis</name>
    <dbReference type="NCBI Taxonomy" id="1775926"/>
    <lineage>
        <taxon>Eukaryota</taxon>
        <taxon>Fungi</taxon>
        <taxon>Dikarya</taxon>
        <taxon>Ascomycota</taxon>
        <taxon>Saccharomycotina</taxon>
        <taxon>Pichiomycetes</taxon>
        <taxon>Debaryomycetaceae</taxon>
        <taxon>Candida/Lodderomyces clade</taxon>
        <taxon>Lodderomyces</taxon>
    </lineage>
</organism>
<dbReference type="Proteomes" id="UP001497383">
    <property type="component" value="Chromosome 8"/>
</dbReference>
<evidence type="ECO:0000313" key="3">
    <source>
        <dbReference type="Proteomes" id="UP001497383"/>
    </source>
</evidence>
<protein>
    <submittedName>
        <fullName evidence="2">Uncharacterized protein</fullName>
    </submittedName>
</protein>
<dbReference type="EMBL" id="OZ022412">
    <property type="protein sequence ID" value="CAK9442197.1"/>
    <property type="molecule type" value="Genomic_DNA"/>
</dbReference>
<sequence>MPAAVVDPALNGGKLALTRKEFKILYNNILQNIQHRLDLRLPSTDSRVDPTSHSLESSLSTVFRDLVGAILIDGEDLSTTPLAQILKVDDADDNVEPYDHGMNQRLTQLNYRINELMLDVTKSRRDAPLQVEKMYEAFVRCVDDEVAEMVASIDREVDEQEQEESNGKGVGSAAGLADFDFESLNDTCEGYMQDMDALNRKLPQMQLVLERYQETVDFLEKTRGSTRR</sequence>
<dbReference type="GeneID" id="92211136"/>
<evidence type="ECO:0000313" key="2">
    <source>
        <dbReference type="EMBL" id="CAK9442197.1"/>
    </source>
</evidence>
<reference evidence="2 3" key="1">
    <citation type="submission" date="2024-03" db="EMBL/GenBank/DDBJ databases">
        <authorList>
            <person name="Brejova B."/>
        </authorList>
    </citation>
    <scope>NUCLEOTIDE SEQUENCE [LARGE SCALE GENOMIC DNA]</scope>
    <source>
        <strain evidence="2 3">CBS 14171</strain>
    </source>
</reference>
<proteinExistence type="predicted"/>
<evidence type="ECO:0000256" key="1">
    <source>
        <dbReference type="SAM" id="Coils"/>
    </source>
</evidence>